<dbReference type="InterPro" id="IPR001810">
    <property type="entry name" value="F-box_dom"/>
</dbReference>
<dbReference type="InterPro" id="IPR053197">
    <property type="entry name" value="F-box_SCFL_complex_component"/>
</dbReference>
<organism evidence="3 5">
    <name type="scientific">Cucumis melo var. makuwa</name>
    <name type="common">Oriental melon</name>
    <dbReference type="NCBI Taxonomy" id="1194695"/>
    <lineage>
        <taxon>Eukaryota</taxon>
        <taxon>Viridiplantae</taxon>
        <taxon>Streptophyta</taxon>
        <taxon>Embryophyta</taxon>
        <taxon>Tracheophyta</taxon>
        <taxon>Spermatophyta</taxon>
        <taxon>Magnoliopsida</taxon>
        <taxon>eudicotyledons</taxon>
        <taxon>Gunneridae</taxon>
        <taxon>Pentapetalae</taxon>
        <taxon>rosids</taxon>
        <taxon>fabids</taxon>
        <taxon>Cucurbitales</taxon>
        <taxon>Cucurbitaceae</taxon>
        <taxon>Benincaseae</taxon>
        <taxon>Cucumis</taxon>
    </lineage>
</organism>
<evidence type="ECO:0000313" key="4">
    <source>
        <dbReference type="Proteomes" id="UP000321393"/>
    </source>
</evidence>
<evidence type="ECO:0000313" key="3">
    <source>
        <dbReference type="EMBL" id="TYK00448.1"/>
    </source>
</evidence>
<evidence type="ECO:0000259" key="1">
    <source>
        <dbReference type="PROSITE" id="PS50181"/>
    </source>
</evidence>
<accession>A0A5D3BMW8</accession>
<protein>
    <submittedName>
        <fullName evidence="3">F-box/LRR-repeat protein</fullName>
    </submittedName>
</protein>
<feature type="domain" description="F-box" evidence="1">
    <location>
        <begin position="3"/>
        <end position="40"/>
    </location>
</feature>
<proteinExistence type="predicted"/>
<dbReference type="PANTHER" id="PTHR34223">
    <property type="entry name" value="OS11G0201299 PROTEIN"/>
    <property type="match status" value="1"/>
</dbReference>
<name>A0A5D3BMW8_CUCMM</name>
<dbReference type="PROSITE" id="PS50181">
    <property type="entry name" value="FBOX"/>
    <property type="match status" value="1"/>
</dbReference>
<dbReference type="SUPFAM" id="SSF81383">
    <property type="entry name" value="F-box domain"/>
    <property type="match status" value="1"/>
</dbReference>
<dbReference type="Proteomes" id="UP000321393">
    <property type="component" value="Unassembled WGS sequence"/>
</dbReference>
<dbReference type="EMBL" id="SSTD01016718">
    <property type="protein sequence ID" value="TYK00448.1"/>
    <property type="molecule type" value="Genomic_DNA"/>
</dbReference>
<dbReference type="Pfam" id="PF00646">
    <property type="entry name" value="F-box"/>
    <property type="match status" value="1"/>
</dbReference>
<evidence type="ECO:0000313" key="5">
    <source>
        <dbReference type="Proteomes" id="UP000321947"/>
    </source>
</evidence>
<dbReference type="AlphaFoldDB" id="A0A5D3BMW8"/>
<dbReference type="InterPro" id="IPR036047">
    <property type="entry name" value="F-box-like_dom_sf"/>
</dbReference>
<reference evidence="4 5" key="1">
    <citation type="submission" date="2019-08" db="EMBL/GenBank/DDBJ databases">
        <title>Draft genome sequences of two oriental melons (Cucumis melo L. var makuwa).</title>
        <authorList>
            <person name="Kwon S.-Y."/>
        </authorList>
    </citation>
    <scope>NUCLEOTIDE SEQUENCE [LARGE SCALE GENOMIC DNA]</scope>
    <source>
        <strain evidence="5">cv. Chang Bougi</strain>
        <strain evidence="4">cv. SW 3</strain>
        <tissue evidence="3">Leaf</tissue>
    </source>
</reference>
<gene>
    <name evidence="3" type="ORF">E5676_scaffold169G00520</name>
    <name evidence="2" type="ORF">E6C27_scaffold64G00530</name>
</gene>
<comment type="caution">
    <text evidence="3">The sequence shown here is derived from an EMBL/GenBank/DDBJ whole genome shotgun (WGS) entry which is preliminary data.</text>
</comment>
<dbReference type="OrthoDB" id="612216at2759"/>
<dbReference type="PANTHER" id="PTHR34223:SF51">
    <property type="entry name" value="OS06G0556300 PROTEIN"/>
    <property type="match status" value="1"/>
</dbReference>
<dbReference type="Proteomes" id="UP000321947">
    <property type="component" value="Unassembled WGS sequence"/>
</dbReference>
<dbReference type="EMBL" id="SSTE01018412">
    <property type="protein sequence ID" value="KAA0039262.1"/>
    <property type="molecule type" value="Genomic_DNA"/>
</dbReference>
<sequence length="391" mass="45892">MEEDRISLLPNDILHQILSSMDTQTLIKTTLLLSKRWSNLWTSIPTLLFDFPSFSCPHLNPQRERCFRRFIKRVLSYRRMHLTSLSKVNKITMFFATEPIGCRARGEELTETQRFAKEDQLVFKLLFYFAALNNVEDLSINGGDLDFSNWCRHFTTCRSLKLSGYYEGIWVPHSFEFLKSLEIENFYIDFYFDEFEDGMLPAYPLLERLILRGSCFEHLDICAPKLEYLELGILSCREYRCGIEIFLCTPNLRFVKLDNIVPYLDSTDDFLSLQKVEFSLDYKIPMLDMYEMKNEIVEHLRSVFYLLQKANSIVINTVAVEDLSEYVIIPSTLKHESFMFEKLRELKVREGGICESNIEKSNEILNSLLNNSPSMETCYKHTLQLLSSEKL</sequence>
<evidence type="ECO:0000313" key="2">
    <source>
        <dbReference type="EMBL" id="KAA0039262.1"/>
    </source>
</evidence>